<sequence length="388" mass="43768">MSSQPKPYTLEVSSDFLDWVSNRVNTARIIPDLNHPAGKEWDYGIPTSVVEPLVEHWKTKYDWKKVEKRINDTFKMFTIDLEEDDQVISLHFAHHRSERPGAIPLIFAHGWPGNFIEVESILQLTDPGGSEAQAFHIVAPSIPGFTLSSSPTKPGFGLKKIASVYHKLMLRLGYETYVGQGGDWGSFILRALALHYPSHLIGLHINLPVTLPPSPFRNPLTLFYLATRQFTPEEKKRLLAWIREKVELATEEDFVWDPDMIITWTMLYLISGSAGHARIYKEANSDTDGTAAILGAKISKEVGLGVSSFPKDIGYATRWWADATMAENIVTWREHEKGGHFPSVECPDALIEDVQEWIKAQNSKSFSLFRKTSFRTESQSTGHLKSAC</sequence>
<dbReference type="GO" id="GO:0004301">
    <property type="term" value="F:epoxide hydrolase activity"/>
    <property type="evidence" value="ECO:0007669"/>
    <property type="project" value="TreeGrafter"/>
</dbReference>
<dbReference type="EMBL" id="ML769388">
    <property type="protein sequence ID" value="KAE9409095.1"/>
    <property type="molecule type" value="Genomic_DNA"/>
</dbReference>
<reference evidence="5" key="1">
    <citation type="journal article" date="2019" name="Environ. Microbiol.">
        <title>Fungal ecological strategies reflected in gene transcription - a case study of two litter decomposers.</title>
        <authorList>
            <person name="Barbi F."/>
            <person name="Kohler A."/>
            <person name="Barry K."/>
            <person name="Baskaran P."/>
            <person name="Daum C."/>
            <person name="Fauchery L."/>
            <person name="Ihrmark K."/>
            <person name="Kuo A."/>
            <person name="LaButti K."/>
            <person name="Lipzen A."/>
            <person name="Morin E."/>
            <person name="Grigoriev I.V."/>
            <person name="Henrissat B."/>
            <person name="Lindahl B."/>
            <person name="Martin F."/>
        </authorList>
    </citation>
    <scope>NUCLEOTIDE SEQUENCE</scope>
    <source>
        <strain evidence="5">JB14</strain>
    </source>
</reference>
<feature type="domain" description="Epoxide hydrolase N-terminal" evidence="4">
    <location>
        <begin position="5"/>
        <end position="118"/>
    </location>
</feature>
<dbReference type="Proteomes" id="UP000799118">
    <property type="component" value="Unassembled WGS sequence"/>
</dbReference>
<evidence type="ECO:0000256" key="1">
    <source>
        <dbReference type="ARBA" id="ARBA00010088"/>
    </source>
</evidence>
<dbReference type="PIRSF" id="PIRSF001112">
    <property type="entry name" value="Epoxide_hydrolase"/>
    <property type="match status" value="1"/>
</dbReference>
<dbReference type="InterPro" id="IPR000639">
    <property type="entry name" value="Epox_hydrolase-like"/>
</dbReference>
<accession>A0A6A4IKU9</accession>
<dbReference type="InterPro" id="IPR016292">
    <property type="entry name" value="Epoxide_hydrolase"/>
</dbReference>
<evidence type="ECO:0000313" key="5">
    <source>
        <dbReference type="EMBL" id="KAE9409095.1"/>
    </source>
</evidence>
<dbReference type="AlphaFoldDB" id="A0A6A4IKU9"/>
<proteinExistence type="inferred from homology"/>
<dbReference type="SUPFAM" id="SSF53474">
    <property type="entry name" value="alpha/beta-Hydrolases"/>
    <property type="match status" value="1"/>
</dbReference>
<dbReference type="Pfam" id="PF06441">
    <property type="entry name" value="EHN"/>
    <property type="match status" value="1"/>
</dbReference>
<dbReference type="PRINTS" id="PR00412">
    <property type="entry name" value="EPOXHYDRLASE"/>
</dbReference>
<organism evidence="5 6">
    <name type="scientific">Gymnopus androsaceus JB14</name>
    <dbReference type="NCBI Taxonomy" id="1447944"/>
    <lineage>
        <taxon>Eukaryota</taxon>
        <taxon>Fungi</taxon>
        <taxon>Dikarya</taxon>
        <taxon>Basidiomycota</taxon>
        <taxon>Agaricomycotina</taxon>
        <taxon>Agaricomycetes</taxon>
        <taxon>Agaricomycetidae</taxon>
        <taxon>Agaricales</taxon>
        <taxon>Marasmiineae</taxon>
        <taxon>Omphalotaceae</taxon>
        <taxon>Gymnopus</taxon>
    </lineage>
</organism>
<dbReference type="PANTHER" id="PTHR21661:SF35">
    <property type="entry name" value="EPOXIDE HYDROLASE"/>
    <property type="match status" value="1"/>
</dbReference>
<dbReference type="Gene3D" id="3.40.50.1820">
    <property type="entry name" value="alpha/beta hydrolase"/>
    <property type="match status" value="2"/>
</dbReference>
<keyword evidence="3 5" id="KW-0378">Hydrolase</keyword>
<evidence type="ECO:0000313" key="6">
    <source>
        <dbReference type="Proteomes" id="UP000799118"/>
    </source>
</evidence>
<protein>
    <submittedName>
        <fullName evidence="5">Epoxide hydrolase domain-containing protein</fullName>
    </submittedName>
</protein>
<dbReference type="GO" id="GO:0097176">
    <property type="term" value="P:epoxide metabolic process"/>
    <property type="evidence" value="ECO:0007669"/>
    <property type="project" value="TreeGrafter"/>
</dbReference>
<dbReference type="OrthoDB" id="7130006at2759"/>
<keyword evidence="2" id="KW-0058">Aromatic hydrocarbons catabolism</keyword>
<name>A0A6A4IKU9_9AGAR</name>
<gene>
    <name evidence="5" type="ORF">BT96DRAFT_962307</name>
</gene>
<dbReference type="PANTHER" id="PTHR21661">
    <property type="entry name" value="EPOXIDE HYDROLASE 1-RELATED"/>
    <property type="match status" value="1"/>
</dbReference>
<evidence type="ECO:0000259" key="4">
    <source>
        <dbReference type="Pfam" id="PF06441"/>
    </source>
</evidence>
<keyword evidence="6" id="KW-1185">Reference proteome</keyword>
<evidence type="ECO:0000256" key="3">
    <source>
        <dbReference type="ARBA" id="ARBA00022801"/>
    </source>
</evidence>
<dbReference type="InterPro" id="IPR010497">
    <property type="entry name" value="Epoxide_hydro_N"/>
</dbReference>
<evidence type="ECO:0000256" key="2">
    <source>
        <dbReference type="ARBA" id="ARBA00022797"/>
    </source>
</evidence>
<comment type="similarity">
    <text evidence="1">Belongs to the peptidase S33 family.</text>
</comment>
<dbReference type="InterPro" id="IPR029058">
    <property type="entry name" value="AB_hydrolase_fold"/>
</dbReference>